<dbReference type="GO" id="GO:0005267">
    <property type="term" value="F:potassium channel activity"/>
    <property type="evidence" value="ECO:0007669"/>
    <property type="project" value="UniProtKB-KW"/>
</dbReference>
<dbReference type="InterPro" id="IPR003148">
    <property type="entry name" value="RCK_N"/>
</dbReference>
<keyword evidence="2" id="KW-0813">Transport</keyword>
<keyword evidence="4" id="KW-0812">Transmembrane</keyword>
<evidence type="ECO:0000256" key="8">
    <source>
        <dbReference type="ARBA" id="ARBA00023065"/>
    </source>
</evidence>
<dbReference type="SUPFAM" id="SSF51735">
    <property type="entry name" value="NAD(P)-binding Rossmann-fold domains"/>
    <property type="match status" value="1"/>
</dbReference>
<comment type="subcellular location">
    <subcellularLocation>
        <location evidence="1">Membrane</location>
        <topology evidence="1">Multi-pass membrane protein</topology>
    </subcellularLocation>
</comment>
<evidence type="ECO:0000256" key="6">
    <source>
        <dbReference type="ARBA" id="ARBA00022958"/>
    </source>
</evidence>
<dbReference type="PANTHER" id="PTHR10027:SF10">
    <property type="entry name" value="SLOWPOKE 2, ISOFORM D"/>
    <property type="match status" value="1"/>
</dbReference>
<evidence type="ECO:0000313" key="13">
    <source>
        <dbReference type="Proteomes" id="UP000189670"/>
    </source>
</evidence>
<gene>
    <name evidence="12" type="ORF">OMM_01090</name>
</gene>
<name>A0A1V1PEF4_9BACT</name>
<reference evidence="13" key="1">
    <citation type="submission" date="2012-11" db="EMBL/GenBank/DDBJ databases">
        <authorList>
            <person name="Lucero-Rivera Y.E."/>
            <person name="Tovar-Ramirez D."/>
        </authorList>
    </citation>
    <scope>NUCLEOTIDE SEQUENCE [LARGE SCALE GENOMIC DNA]</scope>
    <source>
        <strain evidence="13">Araruama</strain>
    </source>
</reference>
<comment type="caution">
    <text evidence="12">The sequence shown here is derived from an EMBL/GenBank/DDBJ whole genome shotgun (WGS) entry which is preliminary data.</text>
</comment>
<keyword evidence="9" id="KW-0472">Membrane</keyword>
<dbReference type="GO" id="GO:0016020">
    <property type="term" value="C:membrane"/>
    <property type="evidence" value="ECO:0007669"/>
    <property type="project" value="UniProtKB-SubCell"/>
</dbReference>
<evidence type="ECO:0000313" key="12">
    <source>
        <dbReference type="EMBL" id="ETR73257.1"/>
    </source>
</evidence>
<protein>
    <recommendedName>
        <fullName evidence="11">RCK N-terminal domain-containing protein</fullName>
    </recommendedName>
</protein>
<evidence type="ECO:0000256" key="7">
    <source>
        <dbReference type="ARBA" id="ARBA00022989"/>
    </source>
</evidence>
<keyword evidence="8" id="KW-0406">Ion transport</keyword>
<evidence type="ECO:0000259" key="11">
    <source>
        <dbReference type="Pfam" id="PF22614"/>
    </source>
</evidence>
<dbReference type="Gene3D" id="3.40.50.720">
    <property type="entry name" value="NAD(P)-binding Rossmann-like Domain"/>
    <property type="match status" value="1"/>
</dbReference>
<organism evidence="12 13">
    <name type="scientific">Candidatus Magnetoglobus multicellularis str. Araruama</name>
    <dbReference type="NCBI Taxonomy" id="890399"/>
    <lineage>
        <taxon>Bacteria</taxon>
        <taxon>Pseudomonadati</taxon>
        <taxon>Thermodesulfobacteriota</taxon>
        <taxon>Desulfobacteria</taxon>
        <taxon>Desulfobacterales</taxon>
        <taxon>Desulfobacteraceae</taxon>
        <taxon>Candidatus Magnetoglobus</taxon>
    </lineage>
</organism>
<keyword evidence="7" id="KW-1133">Transmembrane helix</keyword>
<keyword evidence="3" id="KW-0633">Potassium transport</keyword>
<proteinExistence type="predicted"/>
<dbReference type="PANTHER" id="PTHR10027">
    <property type="entry name" value="CALCIUM-ACTIVATED POTASSIUM CHANNEL ALPHA CHAIN"/>
    <property type="match status" value="1"/>
</dbReference>
<dbReference type="InterPro" id="IPR047871">
    <property type="entry name" value="K_chnl_Slo-like"/>
</dbReference>
<keyword evidence="6" id="KW-0630">Potassium</keyword>
<dbReference type="Proteomes" id="UP000189670">
    <property type="component" value="Unassembled WGS sequence"/>
</dbReference>
<evidence type="ECO:0000256" key="1">
    <source>
        <dbReference type="ARBA" id="ARBA00004141"/>
    </source>
</evidence>
<evidence type="ECO:0000256" key="3">
    <source>
        <dbReference type="ARBA" id="ARBA00022538"/>
    </source>
</evidence>
<dbReference type="Pfam" id="PF22614">
    <property type="entry name" value="Slo-like_RCK"/>
    <property type="match status" value="1"/>
</dbReference>
<evidence type="ECO:0000256" key="10">
    <source>
        <dbReference type="ARBA" id="ARBA00023303"/>
    </source>
</evidence>
<evidence type="ECO:0000256" key="2">
    <source>
        <dbReference type="ARBA" id="ARBA00022448"/>
    </source>
</evidence>
<keyword evidence="5" id="KW-0631">Potassium channel</keyword>
<evidence type="ECO:0000256" key="4">
    <source>
        <dbReference type="ARBA" id="ARBA00022692"/>
    </source>
</evidence>
<feature type="domain" description="RCK N-terminal" evidence="11">
    <location>
        <begin position="3"/>
        <end position="110"/>
    </location>
</feature>
<accession>A0A1V1PEF4</accession>
<dbReference type="EMBL" id="ATBP01000076">
    <property type="protein sequence ID" value="ETR73257.1"/>
    <property type="molecule type" value="Genomic_DNA"/>
</dbReference>
<dbReference type="AlphaFoldDB" id="A0A1V1PEF4"/>
<dbReference type="InterPro" id="IPR036291">
    <property type="entry name" value="NAD(P)-bd_dom_sf"/>
</dbReference>
<evidence type="ECO:0000256" key="9">
    <source>
        <dbReference type="ARBA" id="ARBA00023136"/>
    </source>
</evidence>
<sequence length="246" mass="27670">MICNCNEKVKTIVEELQNSTVQAPLDIVLIVQDPQLWQDHPHWHPVITGTARFIVIYGRPTDEYILQKADISYARAAIILADPKYGKQADAPSSLNAIAIERANPQVHTVMELLSSMNRPHIEQSEINEIICLGEISEKLIASSCITPGVTNIFENLLTTEDGTPQIFIDTIPQRARQLSFRQLSKKFILNEAPFLLIGYIRHLRAETRIVINPKSTGLLNKDSPLSGRSKLVTMGYQKPDFLPYL</sequence>
<evidence type="ECO:0000256" key="5">
    <source>
        <dbReference type="ARBA" id="ARBA00022826"/>
    </source>
</evidence>
<keyword evidence="10" id="KW-0407">Ion channel</keyword>